<dbReference type="AlphaFoldDB" id="A0A9Q3BVP0"/>
<organism evidence="3 4">
    <name type="scientific">Austropuccinia psidii MF-1</name>
    <dbReference type="NCBI Taxonomy" id="1389203"/>
    <lineage>
        <taxon>Eukaryota</taxon>
        <taxon>Fungi</taxon>
        <taxon>Dikarya</taxon>
        <taxon>Basidiomycota</taxon>
        <taxon>Pucciniomycotina</taxon>
        <taxon>Pucciniomycetes</taxon>
        <taxon>Pucciniales</taxon>
        <taxon>Sphaerophragmiaceae</taxon>
        <taxon>Austropuccinia</taxon>
    </lineage>
</organism>
<protein>
    <recommendedName>
        <fullName evidence="5">Reverse transcriptase Ty1/copia-type domain-containing protein</fullName>
    </recommendedName>
</protein>
<feature type="domain" description="Retroviral polymerase SH3-like" evidence="2">
    <location>
        <begin position="30"/>
        <end position="89"/>
    </location>
</feature>
<evidence type="ECO:0000313" key="3">
    <source>
        <dbReference type="EMBL" id="MBW0472312.1"/>
    </source>
</evidence>
<dbReference type="CDD" id="cd09272">
    <property type="entry name" value="RNase_HI_RT_Ty1"/>
    <property type="match status" value="1"/>
</dbReference>
<evidence type="ECO:0008006" key="5">
    <source>
        <dbReference type="Google" id="ProtNLM"/>
    </source>
</evidence>
<dbReference type="InterPro" id="IPR057670">
    <property type="entry name" value="SH3_retrovirus"/>
</dbReference>
<dbReference type="PANTHER" id="PTHR11439">
    <property type="entry name" value="GAG-POL-RELATED RETROTRANSPOSON"/>
    <property type="match status" value="1"/>
</dbReference>
<feature type="domain" description="Reverse transcriptase Ty1/copia-type" evidence="1">
    <location>
        <begin position="356"/>
        <end position="415"/>
    </location>
</feature>
<dbReference type="EMBL" id="AVOT02003042">
    <property type="protein sequence ID" value="MBW0472312.1"/>
    <property type="molecule type" value="Genomic_DNA"/>
</dbReference>
<dbReference type="PANTHER" id="PTHR11439:SF467">
    <property type="entry name" value="INTEGRASE CATALYTIC DOMAIN-CONTAINING PROTEIN"/>
    <property type="match status" value="1"/>
</dbReference>
<name>A0A9Q3BVP0_9BASI</name>
<dbReference type="Pfam" id="PF25597">
    <property type="entry name" value="SH3_retrovirus"/>
    <property type="match status" value="1"/>
</dbReference>
<accession>A0A9Q3BVP0</accession>
<comment type="caution">
    <text evidence="3">The sequence shown here is derived from an EMBL/GenBank/DDBJ whole genome shotgun (WGS) entry which is preliminary data.</text>
</comment>
<dbReference type="Pfam" id="PF07727">
    <property type="entry name" value="RVT_2"/>
    <property type="match status" value="2"/>
</dbReference>
<dbReference type="OrthoDB" id="413760at2759"/>
<gene>
    <name evidence="3" type="ORF">O181_012027</name>
</gene>
<sequence>MPTPSRDNLSPFSAWSSKPSRIKRLKAFGCKAFILVHKNQRKWKLSPTSEEGILLGFINDNSAYKILQIRDKAVIITRHALFVEDSFPSLAAKPDIHDCSRWVEINQEDNEPFLNCKDIEPKHTDDMSDVHHLNTSPSIEQAPQISENPDTCHPENHCRIKVIGPWHPTLIQGHIDSKKIFPYSRRPKAFVVSGSADTITYSRAVSGDKSSSWLDSIHREMNAMQKLDVWNLITLEKDFKLVGTTWVFRQKRNDLTEVTKYKARLCAQGFSQAFGKDYSKNFAPTINLHSLQTLIAFSVSHKLDFQQLDIHSAFLNAPLDEKVPLAWYKRLTTWLEGLGFNASVSAPFFGNELFFFKEDIKKEFEVKDLGKDDVMLGIKLIHAESGIIISQAHYVESVLAVYGMGKCKPMTTPMVPNSHLEKGTQEECSCFDTLNINYRSAIGSLNCLSEATRPDIYFAVSYLSQFLEKPGISHWTAFLHFLHYLRGTVAYGLHYTTDGVGGLCAYSDADWGNCRQTRRTVSGFVISFKGFLVIWKSRMQPSVSLSKAEAEYKALTDLSKEVLWLRQLVKELSLCDFDSPTIIFEDNQGCINTANSDSNSNTRQMKHVDIKLHFIREAIWNGLIKVIYIPSDKMLADFMTKSVCRPALVRCLNALNVLSLRERGDVES</sequence>
<evidence type="ECO:0000259" key="1">
    <source>
        <dbReference type="Pfam" id="PF07727"/>
    </source>
</evidence>
<evidence type="ECO:0000313" key="4">
    <source>
        <dbReference type="Proteomes" id="UP000765509"/>
    </source>
</evidence>
<proteinExistence type="predicted"/>
<evidence type="ECO:0000259" key="2">
    <source>
        <dbReference type="Pfam" id="PF25597"/>
    </source>
</evidence>
<reference evidence="3" key="1">
    <citation type="submission" date="2021-03" db="EMBL/GenBank/DDBJ databases">
        <title>Draft genome sequence of rust myrtle Austropuccinia psidii MF-1, a brazilian biotype.</title>
        <authorList>
            <person name="Quecine M.C."/>
            <person name="Pachon D.M.R."/>
            <person name="Bonatelli M.L."/>
            <person name="Correr F.H."/>
            <person name="Franceschini L.M."/>
            <person name="Leite T.F."/>
            <person name="Margarido G.R.A."/>
            <person name="Almeida C.A."/>
            <person name="Ferrarezi J.A."/>
            <person name="Labate C.A."/>
        </authorList>
    </citation>
    <scope>NUCLEOTIDE SEQUENCE</scope>
    <source>
        <strain evidence="3">MF-1</strain>
    </source>
</reference>
<dbReference type="Proteomes" id="UP000765509">
    <property type="component" value="Unassembled WGS sequence"/>
</dbReference>
<dbReference type="InterPro" id="IPR013103">
    <property type="entry name" value="RVT_2"/>
</dbReference>
<keyword evidence="4" id="KW-1185">Reference proteome</keyword>
<feature type="domain" description="Reverse transcriptase Ty1/copia-type" evidence="1">
    <location>
        <begin position="228"/>
        <end position="323"/>
    </location>
</feature>